<accession>A0AAE1KZA6</accession>
<feature type="transmembrane region" description="Helical" evidence="12">
    <location>
        <begin position="285"/>
        <end position="314"/>
    </location>
</feature>
<dbReference type="NCBIfam" id="TIGR00813">
    <property type="entry name" value="sss"/>
    <property type="match status" value="1"/>
</dbReference>
<keyword evidence="4" id="KW-1003">Cell membrane</keyword>
<evidence type="ECO:0000256" key="11">
    <source>
        <dbReference type="RuleBase" id="RU362091"/>
    </source>
</evidence>
<evidence type="ECO:0000256" key="6">
    <source>
        <dbReference type="ARBA" id="ARBA00022989"/>
    </source>
</evidence>
<feature type="transmembrane region" description="Helical" evidence="12">
    <location>
        <begin position="63"/>
        <end position="84"/>
    </location>
</feature>
<dbReference type="InterPro" id="IPR038377">
    <property type="entry name" value="Na/Glc_symporter_sf"/>
</dbReference>
<proteinExistence type="inferred from homology"/>
<dbReference type="InterPro" id="IPR001734">
    <property type="entry name" value="Na/solute_symporter"/>
</dbReference>
<protein>
    <recommendedName>
        <fullName evidence="15">Sodium-coupled monocarboxylate transporter 1</fullName>
    </recommendedName>
</protein>
<keyword evidence="8" id="KW-0406">Ion transport</keyword>
<dbReference type="Proteomes" id="UP001286313">
    <property type="component" value="Unassembled WGS sequence"/>
</dbReference>
<dbReference type="GO" id="GO:0005886">
    <property type="term" value="C:plasma membrane"/>
    <property type="evidence" value="ECO:0007669"/>
    <property type="project" value="UniProtKB-SubCell"/>
</dbReference>
<feature type="transmembrane region" description="Helical" evidence="12">
    <location>
        <begin position="203"/>
        <end position="221"/>
    </location>
</feature>
<keyword evidence="7" id="KW-0915">Sodium</keyword>
<evidence type="ECO:0000256" key="2">
    <source>
        <dbReference type="ARBA" id="ARBA00006434"/>
    </source>
</evidence>
<dbReference type="GO" id="GO:0015293">
    <property type="term" value="F:symporter activity"/>
    <property type="evidence" value="ECO:0007669"/>
    <property type="project" value="TreeGrafter"/>
</dbReference>
<sequence>MEPFTTSSGKFSVLDWVVFVSMLVCSVSIGVYSSGVRRAGRGTTSSSSSPQQYLMGGRNMPPLPVAISLIGGFTSAISVLGNATEIYYYGTQLCTLLLGYSLAIVFIVKVTLPILYNLNITSLNEYFELRFNSARLRKLVTGCGMASLFLYMGMCMYAPSLALSTVTNLSTVASIAIMGVVCTFYITIGGVKAVVYTDVLQTLIMLAGTVVVTVLCCYDLGGVDKVWAIADQGQRLQFFNLDPSPFVRHTFWSTIVLGFNNMMAVVGLGQAAFQRLASVSTLSTAVRLCWVFLLGVWSLFIIFFFCGLVAYAVYSECDPLAAGLTTKADQIIPFLVMDKLGHLPGLPGLFVAAVYGGVLR</sequence>
<feature type="transmembrane region" description="Helical" evidence="12">
    <location>
        <begin position="171"/>
        <end position="191"/>
    </location>
</feature>
<evidence type="ECO:0000256" key="7">
    <source>
        <dbReference type="ARBA" id="ARBA00023053"/>
    </source>
</evidence>
<feature type="transmembrane region" description="Helical" evidence="12">
    <location>
        <begin position="251"/>
        <end position="273"/>
    </location>
</feature>
<keyword evidence="6 12" id="KW-1133">Transmembrane helix</keyword>
<comment type="subcellular location">
    <subcellularLocation>
        <location evidence="1">Cell membrane</location>
        <topology evidence="1">Multi-pass membrane protein</topology>
    </subcellularLocation>
</comment>
<feature type="transmembrane region" description="Helical" evidence="12">
    <location>
        <begin position="96"/>
        <end position="118"/>
    </location>
</feature>
<dbReference type="Gene3D" id="1.20.1730.10">
    <property type="entry name" value="Sodium/glucose cotransporter"/>
    <property type="match status" value="1"/>
</dbReference>
<reference evidence="13" key="1">
    <citation type="submission" date="2023-10" db="EMBL/GenBank/DDBJ databases">
        <title>Genome assemblies of two species of porcelain crab, Petrolisthes cinctipes and Petrolisthes manimaculis (Anomura: Porcellanidae).</title>
        <authorList>
            <person name="Angst P."/>
        </authorList>
    </citation>
    <scope>NUCLEOTIDE SEQUENCE</scope>
    <source>
        <strain evidence="13">PB745_01</strain>
        <tissue evidence="13">Gill</tissue>
    </source>
</reference>
<evidence type="ECO:0000313" key="13">
    <source>
        <dbReference type="EMBL" id="KAK3889252.1"/>
    </source>
</evidence>
<evidence type="ECO:0000256" key="9">
    <source>
        <dbReference type="ARBA" id="ARBA00023136"/>
    </source>
</evidence>
<dbReference type="InterPro" id="IPR051163">
    <property type="entry name" value="Sodium:Solute_Symporter_SSF"/>
</dbReference>
<evidence type="ECO:0000256" key="8">
    <source>
        <dbReference type="ARBA" id="ARBA00023065"/>
    </source>
</evidence>
<dbReference type="PANTHER" id="PTHR42985:SF40">
    <property type="entry name" value="LD47995P-RELATED"/>
    <property type="match status" value="1"/>
</dbReference>
<evidence type="ECO:0000256" key="12">
    <source>
        <dbReference type="SAM" id="Phobius"/>
    </source>
</evidence>
<dbReference type="EMBL" id="JAWQEG010000501">
    <property type="protein sequence ID" value="KAK3889252.1"/>
    <property type="molecule type" value="Genomic_DNA"/>
</dbReference>
<feature type="transmembrane region" description="Helical" evidence="12">
    <location>
        <begin position="139"/>
        <end position="159"/>
    </location>
</feature>
<evidence type="ECO:0000256" key="5">
    <source>
        <dbReference type="ARBA" id="ARBA00022692"/>
    </source>
</evidence>
<keyword evidence="9 12" id="KW-0472">Membrane</keyword>
<keyword evidence="5 12" id="KW-0812">Transmembrane</keyword>
<name>A0AAE1KZA6_PETCI</name>
<dbReference type="PANTHER" id="PTHR42985">
    <property type="entry name" value="SODIUM-COUPLED MONOCARBOXYLATE TRANSPORTER"/>
    <property type="match status" value="1"/>
</dbReference>
<organism evidence="13 14">
    <name type="scientific">Petrolisthes cinctipes</name>
    <name type="common">Flat porcelain crab</name>
    <dbReference type="NCBI Taxonomy" id="88211"/>
    <lineage>
        <taxon>Eukaryota</taxon>
        <taxon>Metazoa</taxon>
        <taxon>Ecdysozoa</taxon>
        <taxon>Arthropoda</taxon>
        <taxon>Crustacea</taxon>
        <taxon>Multicrustacea</taxon>
        <taxon>Malacostraca</taxon>
        <taxon>Eumalacostraca</taxon>
        <taxon>Eucarida</taxon>
        <taxon>Decapoda</taxon>
        <taxon>Pleocyemata</taxon>
        <taxon>Anomura</taxon>
        <taxon>Galatheoidea</taxon>
        <taxon>Porcellanidae</taxon>
        <taxon>Petrolisthes</taxon>
    </lineage>
</organism>
<feature type="transmembrane region" description="Helical" evidence="12">
    <location>
        <begin position="340"/>
        <end position="359"/>
    </location>
</feature>
<feature type="transmembrane region" description="Helical" evidence="12">
    <location>
        <begin position="13"/>
        <end position="32"/>
    </location>
</feature>
<evidence type="ECO:0000256" key="10">
    <source>
        <dbReference type="ARBA" id="ARBA00023201"/>
    </source>
</evidence>
<comment type="caution">
    <text evidence="13">The sequence shown here is derived from an EMBL/GenBank/DDBJ whole genome shotgun (WGS) entry which is preliminary data.</text>
</comment>
<evidence type="ECO:0000256" key="1">
    <source>
        <dbReference type="ARBA" id="ARBA00004651"/>
    </source>
</evidence>
<evidence type="ECO:0008006" key="15">
    <source>
        <dbReference type="Google" id="ProtNLM"/>
    </source>
</evidence>
<gene>
    <name evidence="13" type="ORF">Pcinc_006818</name>
</gene>
<comment type="similarity">
    <text evidence="2 11">Belongs to the sodium:solute symporter (SSF) (TC 2.A.21) family.</text>
</comment>
<keyword evidence="3" id="KW-0813">Transport</keyword>
<evidence type="ECO:0000256" key="4">
    <source>
        <dbReference type="ARBA" id="ARBA00022475"/>
    </source>
</evidence>
<dbReference type="PROSITE" id="PS50283">
    <property type="entry name" value="NA_SOLUT_SYMP_3"/>
    <property type="match status" value="1"/>
</dbReference>
<keyword evidence="14" id="KW-1185">Reference proteome</keyword>
<keyword evidence="10" id="KW-0739">Sodium transport</keyword>
<dbReference type="GO" id="GO:0006814">
    <property type="term" value="P:sodium ion transport"/>
    <property type="evidence" value="ECO:0007669"/>
    <property type="project" value="UniProtKB-KW"/>
</dbReference>
<dbReference type="Pfam" id="PF00474">
    <property type="entry name" value="SSF"/>
    <property type="match status" value="1"/>
</dbReference>
<evidence type="ECO:0000313" key="14">
    <source>
        <dbReference type="Proteomes" id="UP001286313"/>
    </source>
</evidence>
<dbReference type="AlphaFoldDB" id="A0AAE1KZA6"/>
<evidence type="ECO:0000256" key="3">
    <source>
        <dbReference type="ARBA" id="ARBA00022448"/>
    </source>
</evidence>